<dbReference type="CDD" id="cd09272">
    <property type="entry name" value="RNase_HI_RT_Ty1"/>
    <property type="match status" value="1"/>
</dbReference>
<name>A0AA88VP25_9ASTE</name>
<accession>A0AA88VP25</accession>
<evidence type="ECO:0000313" key="5">
    <source>
        <dbReference type="Proteomes" id="UP001188597"/>
    </source>
</evidence>
<feature type="domain" description="Retroviral polymerase SH3-like" evidence="3">
    <location>
        <begin position="39"/>
        <end position="102"/>
    </location>
</feature>
<evidence type="ECO:0008006" key="6">
    <source>
        <dbReference type="Google" id="ProtNLM"/>
    </source>
</evidence>
<dbReference type="EMBL" id="JAVXUP010001381">
    <property type="protein sequence ID" value="KAK3012400.1"/>
    <property type="molecule type" value="Genomic_DNA"/>
</dbReference>
<feature type="compositionally biased region" description="Pro residues" evidence="1">
    <location>
        <begin position="121"/>
        <end position="131"/>
    </location>
</feature>
<evidence type="ECO:0000313" key="4">
    <source>
        <dbReference type="EMBL" id="KAK3012400.1"/>
    </source>
</evidence>
<organism evidence="4 5">
    <name type="scientific">Escallonia herrerae</name>
    <dbReference type="NCBI Taxonomy" id="1293975"/>
    <lineage>
        <taxon>Eukaryota</taxon>
        <taxon>Viridiplantae</taxon>
        <taxon>Streptophyta</taxon>
        <taxon>Embryophyta</taxon>
        <taxon>Tracheophyta</taxon>
        <taxon>Spermatophyta</taxon>
        <taxon>Magnoliopsida</taxon>
        <taxon>eudicotyledons</taxon>
        <taxon>Gunneridae</taxon>
        <taxon>Pentapetalae</taxon>
        <taxon>asterids</taxon>
        <taxon>campanulids</taxon>
        <taxon>Escalloniales</taxon>
        <taxon>Escalloniaceae</taxon>
        <taxon>Escallonia</taxon>
    </lineage>
</organism>
<sequence length="442" mass="51081">MRLGHLNFDGLQVMSKKSMVKEAWSGFKPSVSHLRIFGSIAYAHVSNEKRSKLDDKSERYVFIGYDQSSKGYKLYNPSNGMIVINRDVEFDEESSWEWKIQNEDYNYNPFFDDGEEMMQPTAPPPTLPPQNPQVEEVSSSEGPRRYRNLRDIYGATDEINKSGDIFFVCLYVDDLIVTGNNLKMFEEFKEEMAREFEMTDIGLMSYYLGIEVRQREDGIFISQEAYAKEILKRYRMVYCKPVKTPVECGVKVSKHGEGDNIHPTFFKSLVGSLRYLTCTRLDILFGVGLVSRYMEAPTTSHLKMAKRILRYIKGTLDYGIMYSSSQDFKLVGYCDSDWAGDKDDRKSTTGSLLMELHQTQDCPTKILVDNKSALELAKNPVFHERSKHIDTKYHFIRECVSKKEVELEYVKSQDQVADIFTKPLKIDVFHKLRMSLGVMNQV</sequence>
<dbReference type="Pfam" id="PF07727">
    <property type="entry name" value="RVT_2"/>
    <property type="match status" value="1"/>
</dbReference>
<dbReference type="AlphaFoldDB" id="A0AA88VP25"/>
<feature type="domain" description="Reverse transcriptase Ty1/copia-type" evidence="2">
    <location>
        <begin position="166"/>
        <end position="247"/>
    </location>
</feature>
<dbReference type="InterPro" id="IPR057670">
    <property type="entry name" value="SH3_retrovirus"/>
</dbReference>
<feature type="region of interest" description="Disordered" evidence="1">
    <location>
        <begin position="115"/>
        <end position="143"/>
    </location>
</feature>
<protein>
    <recommendedName>
        <fullName evidence="6">Reverse transcriptase Ty1/copia-type domain-containing protein</fullName>
    </recommendedName>
</protein>
<dbReference type="Proteomes" id="UP001188597">
    <property type="component" value="Unassembled WGS sequence"/>
</dbReference>
<keyword evidence="5" id="KW-1185">Reference proteome</keyword>
<dbReference type="InterPro" id="IPR013103">
    <property type="entry name" value="RVT_2"/>
</dbReference>
<dbReference type="PANTHER" id="PTHR11439">
    <property type="entry name" value="GAG-POL-RELATED RETROTRANSPOSON"/>
    <property type="match status" value="1"/>
</dbReference>
<dbReference type="PANTHER" id="PTHR11439:SF517">
    <property type="entry name" value="CYSTEINE-RICH RLK (RECEPTOR-LIKE PROTEIN KINASE) 8"/>
    <property type="match status" value="1"/>
</dbReference>
<proteinExistence type="predicted"/>
<reference evidence="4" key="1">
    <citation type="submission" date="2022-12" db="EMBL/GenBank/DDBJ databases">
        <title>Draft genome assemblies for two species of Escallonia (Escalloniales).</title>
        <authorList>
            <person name="Chanderbali A."/>
            <person name="Dervinis C."/>
            <person name="Anghel I."/>
            <person name="Soltis D."/>
            <person name="Soltis P."/>
            <person name="Zapata F."/>
        </authorList>
    </citation>
    <scope>NUCLEOTIDE SEQUENCE</scope>
    <source>
        <strain evidence="4">UCBG64.0493</strain>
        <tissue evidence="4">Leaf</tissue>
    </source>
</reference>
<dbReference type="Pfam" id="PF25597">
    <property type="entry name" value="SH3_retrovirus"/>
    <property type="match status" value="1"/>
</dbReference>
<evidence type="ECO:0000256" key="1">
    <source>
        <dbReference type="SAM" id="MobiDB-lite"/>
    </source>
</evidence>
<comment type="caution">
    <text evidence="4">The sequence shown here is derived from an EMBL/GenBank/DDBJ whole genome shotgun (WGS) entry which is preliminary data.</text>
</comment>
<dbReference type="SUPFAM" id="SSF56672">
    <property type="entry name" value="DNA/RNA polymerases"/>
    <property type="match status" value="1"/>
</dbReference>
<dbReference type="InterPro" id="IPR043502">
    <property type="entry name" value="DNA/RNA_pol_sf"/>
</dbReference>
<gene>
    <name evidence="4" type="ORF">RJ639_010565</name>
</gene>
<evidence type="ECO:0000259" key="3">
    <source>
        <dbReference type="Pfam" id="PF25597"/>
    </source>
</evidence>
<evidence type="ECO:0000259" key="2">
    <source>
        <dbReference type="Pfam" id="PF07727"/>
    </source>
</evidence>